<dbReference type="Proteomes" id="UP000709336">
    <property type="component" value="Unassembled WGS sequence"/>
</dbReference>
<protein>
    <submittedName>
        <fullName evidence="1">DUF4097 family beta strand repeat protein</fullName>
    </submittedName>
</protein>
<evidence type="ECO:0000313" key="2">
    <source>
        <dbReference type="Proteomes" id="UP000709336"/>
    </source>
</evidence>
<dbReference type="RefSeq" id="WP_169211442.1">
    <property type="nucleotide sequence ID" value="NZ_JAATNW010000006.1"/>
</dbReference>
<evidence type="ECO:0000313" key="1">
    <source>
        <dbReference type="EMBL" id="NMH60901.1"/>
    </source>
</evidence>
<comment type="caution">
    <text evidence="1">The sequence shown here is derived from an EMBL/GenBank/DDBJ whole genome shotgun (WGS) entry which is preliminary data.</text>
</comment>
<gene>
    <name evidence="1" type="ORF">HCJ96_12760</name>
</gene>
<organism evidence="1 2">
    <name type="scientific">Alteromonas ponticola</name>
    <dbReference type="NCBI Taxonomy" id="2720613"/>
    <lineage>
        <taxon>Bacteria</taxon>
        <taxon>Pseudomonadati</taxon>
        <taxon>Pseudomonadota</taxon>
        <taxon>Gammaproteobacteria</taxon>
        <taxon>Alteromonadales</taxon>
        <taxon>Alteromonadaceae</taxon>
        <taxon>Alteromonas/Salinimonas group</taxon>
        <taxon>Alteromonas</taxon>
    </lineage>
</organism>
<keyword evidence="2" id="KW-1185">Reference proteome</keyword>
<proteinExistence type="predicted"/>
<name>A0ABX1R5I1_9ALTE</name>
<accession>A0ABX1R5I1</accession>
<reference evidence="1 2" key="1">
    <citation type="submission" date="2020-03" db="EMBL/GenBank/DDBJ databases">
        <title>Alteromonas ponticola sp. nov., isolated from seawater.</title>
        <authorList>
            <person name="Yoon J.-H."/>
            <person name="Kim Y.-O."/>
        </authorList>
    </citation>
    <scope>NUCLEOTIDE SEQUENCE [LARGE SCALE GENOMIC DNA]</scope>
    <source>
        <strain evidence="1 2">MYP5</strain>
    </source>
</reference>
<sequence>MSFIKNCQTNTSVQLKWTLGIGLFLLSWGVSAGQKVDQSLEASDQPFVEIEHMNGKAVIKGWNKNEVRVTGELGDHTEDFEFTGNNNEITIEVEVKRHRNGWKWNNDIDGDDLTIYVPFGSKISYTSINASVKVYEISGKTNVEVVNGNVDLYELTGKVDVESVNGDIDMKGVDALLRLESVNGDVTGDHIGEQEARFESVNGEIEVTSKSPDITVDTVNGDMKLKLADIKQARLNTVNGRIEASMNLLDSGDVNASTVGGRVELTFQKNVSARFDVEAHAGGSIDNNISSDRMMKAKYGPRRWLEFSHNGGSANVDISTVSGRVVLNN</sequence>
<dbReference type="EMBL" id="JAATNW010000006">
    <property type="protein sequence ID" value="NMH60901.1"/>
    <property type="molecule type" value="Genomic_DNA"/>
</dbReference>